<dbReference type="GO" id="GO:0005737">
    <property type="term" value="C:cytoplasm"/>
    <property type="evidence" value="ECO:0007669"/>
    <property type="project" value="TreeGrafter"/>
</dbReference>
<name>A0A4W3IUI0_CALMI</name>
<dbReference type="PROSITE" id="PS51450">
    <property type="entry name" value="LRR"/>
    <property type="match status" value="1"/>
</dbReference>
<reference evidence="4" key="4">
    <citation type="submission" date="2025-08" db="UniProtKB">
        <authorList>
            <consortium name="Ensembl"/>
        </authorList>
    </citation>
    <scope>IDENTIFICATION</scope>
</reference>
<reference evidence="5" key="1">
    <citation type="journal article" date="2006" name="Science">
        <title>Ancient noncoding elements conserved in the human genome.</title>
        <authorList>
            <person name="Venkatesh B."/>
            <person name="Kirkness E.F."/>
            <person name="Loh Y.H."/>
            <person name="Halpern A.L."/>
            <person name="Lee A.P."/>
            <person name="Johnson J."/>
            <person name="Dandona N."/>
            <person name="Viswanathan L.D."/>
            <person name="Tay A."/>
            <person name="Venter J.C."/>
            <person name="Strausberg R.L."/>
            <person name="Brenner S."/>
        </authorList>
    </citation>
    <scope>NUCLEOTIDE SEQUENCE [LARGE SCALE GENOMIC DNA]</scope>
</reference>
<keyword evidence="1" id="KW-0433">Leucine-rich repeat</keyword>
<dbReference type="Proteomes" id="UP000314986">
    <property type="component" value="Unassembled WGS sequence"/>
</dbReference>
<keyword evidence="2" id="KW-0677">Repeat</keyword>
<evidence type="ECO:0000256" key="3">
    <source>
        <dbReference type="SAM" id="SignalP"/>
    </source>
</evidence>
<feature type="signal peptide" evidence="3">
    <location>
        <begin position="1"/>
        <end position="15"/>
    </location>
</feature>
<dbReference type="InterPro" id="IPR050216">
    <property type="entry name" value="LRR_domain-containing"/>
</dbReference>
<dbReference type="AlphaFoldDB" id="A0A4W3IUI0"/>
<dbReference type="Pfam" id="PF00560">
    <property type="entry name" value="LRR_1"/>
    <property type="match status" value="1"/>
</dbReference>
<reference evidence="5" key="2">
    <citation type="journal article" date="2007" name="PLoS Biol.">
        <title>Survey sequencing and comparative analysis of the elephant shark (Callorhinchus milii) genome.</title>
        <authorList>
            <person name="Venkatesh B."/>
            <person name="Kirkness E.F."/>
            <person name="Loh Y.H."/>
            <person name="Halpern A.L."/>
            <person name="Lee A.P."/>
            <person name="Johnson J."/>
            <person name="Dandona N."/>
            <person name="Viswanathan L.D."/>
            <person name="Tay A."/>
            <person name="Venter J.C."/>
            <person name="Strausberg R.L."/>
            <person name="Brenner S."/>
        </authorList>
    </citation>
    <scope>NUCLEOTIDE SEQUENCE [LARGE SCALE GENOMIC DNA]</scope>
</reference>
<dbReference type="PANTHER" id="PTHR48051:SF1">
    <property type="entry name" value="RAS SUPPRESSOR PROTEIN 1"/>
    <property type="match status" value="1"/>
</dbReference>
<dbReference type="GeneTree" id="ENSGT00940000173288"/>
<dbReference type="InterPro" id="IPR032675">
    <property type="entry name" value="LRR_dom_sf"/>
</dbReference>
<proteinExistence type="predicted"/>
<sequence length="260" mass="30105">MSLAFCLILYIVLQAHFIHHLPNITVLIDTLKYLNMSFNYLLALPQVVFDLHELQMLNIRDNPIKKIPPGIEKLTKLRLFDMSFCLVSTLPLGIFLLLELESLNFAYNSISIIPNEIRNLRKLQFLNAEGNELFALPQGLLKLHLKQIRLEGNFLHPLLWKENSQNKPQKLSHLAARVFTRNNLQQHYTDIPKDIQNILNRATVCDCCGGPMYGSGLRIIRPCRKIFDLKTPHNFLIHGLLKSEEQFFSCLNSQTLWTLF</sequence>
<dbReference type="SMART" id="SM00369">
    <property type="entry name" value="LRR_TYP"/>
    <property type="match status" value="3"/>
</dbReference>
<evidence type="ECO:0000313" key="4">
    <source>
        <dbReference type="Ensembl" id="ENSCMIP00000029918.1"/>
    </source>
</evidence>
<dbReference type="OMA" id="INIAHNR"/>
<dbReference type="SUPFAM" id="SSF52058">
    <property type="entry name" value="L domain-like"/>
    <property type="match status" value="1"/>
</dbReference>
<dbReference type="Pfam" id="PF13855">
    <property type="entry name" value="LRR_8"/>
    <property type="match status" value="1"/>
</dbReference>
<dbReference type="STRING" id="7868.ENSCMIP00000029918"/>
<accession>A0A4W3IUI0</accession>
<dbReference type="Gene3D" id="3.80.10.10">
    <property type="entry name" value="Ribonuclease Inhibitor"/>
    <property type="match status" value="1"/>
</dbReference>
<organism evidence="4 5">
    <name type="scientific">Callorhinchus milii</name>
    <name type="common">Ghost shark</name>
    <dbReference type="NCBI Taxonomy" id="7868"/>
    <lineage>
        <taxon>Eukaryota</taxon>
        <taxon>Metazoa</taxon>
        <taxon>Chordata</taxon>
        <taxon>Craniata</taxon>
        <taxon>Vertebrata</taxon>
        <taxon>Chondrichthyes</taxon>
        <taxon>Holocephali</taxon>
        <taxon>Chimaeriformes</taxon>
        <taxon>Callorhinchidae</taxon>
        <taxon>Callorhinchus</taxon>
    </lineage>
</organism>
<evidence type="ECO:0000256" key="1">
    <source>
        <dbReference type="ARBA" id="ARBA00022614"/>
    </source>
</evidence>
<dbReference type="Ensembl" id="ENSCMIT00000030384.1">
    <property type="protein sequence ID" value="ENSCMIP00000029918.1"/>
    <property type="gene ID" value="ENSCMIG00000012914.1"/>
</dbReference>
<reference evidence="4" key="5">
    <citation type="submission" date="2025-09" db="UniProtKB">
        <authorList>
            <consortium name="Ensembl"/>
        </authorList>
    </citation>
    <scope>IDENTIFICATION</scope>
</reference>
<dbReference type="PANTHER" id="PTHR48051">
    <property type="match status" value="1"/>
</dbReference>
<keyword evidence="3" id="KW-0732">Signal</keyword>
<keyword evidence="5" id="KW-1185">Reference proteome</keyword>
<feature type="chain" id="PRO_5021429417" description="Leucine-rich repeat-containing protein 63" evidence="3">
    <location>
        <begin position="16"/>
        <end position="260"/>
    </location>
</feature>
<evidence type="ECO:0000313" key="5">
    <source>
        <dbReference type="Proteomes" id="UP000314986"/>
    </source>
</evidence>
<protein>
    <recommendedName>
        <fullName evidence="6">Leucine-rich repeat-containing protein 63</fullName>
    </recommendedName>
</protein>
<dbReference type="InterPro" id="IPR001611">
    <property type="entry name" value="Leu-rich_rpt"/>
</dbReference>
<reference evidence="5" key="3">
    <citation type="journal article" date="2014" name="Nature">
        <title>Elephant shark genome provides unique insights into gnathostome evolution.</title>
        <authorList>
            <consortium name="International Elephant Shark Genome Sequencing Consortium"/>
            <person name="Venkatesh B."/>
            <person name="Lee A.P."/>
            <person name="Ravi V."/>
            <person name="Maurya A.K."/>
            <person name="Lian M.M."/>
            <person name="Swann J.B."/>
            <person name="Ohta Y."/>
            <person name="Flajnik M.F."/>
            <person name="Sutoh Y."/>
            <person name="Kasahara M."/>
            <person name="Hoon S."/>
            <person name="Gangu V."/>
            <person name="Roy S.W."/>
            <person name="Irimia M."/>
            <person name="Korzh V."/>
            <person name="Kondrychyn I."/>
            <person name="Lim Z.W."/>
            <person name="Tay B.H."/>
            <person name="Tohari S."/>
            <person name="Kong K.W."/>
            <person name="Ho S."/>
            <person name="Lorente-Galdos B."/>
            <person name="Quilez J."/>
            <person name="Marques-Bonet T."/>
            <person name="Raney B.J."/>
            <person name="Ingham P.W."/>
            <person name="Tay A."/>
            <person name="Hillier L.W."/>
            <person name="Minx P."/>
            <person name="Boehm T."/>
            <person name="Wilson R.K."/>
            <person name="Brenner S."/>
            <person name="Warren W.C."/>
        </authorList>
    </citation>
    <scope>NUCLEOTIDE SEQUENCE [LARGE SCALE GENOMIC DNA]</scope>
</reference>
<dbReference type="InterPro" id="IPR003591">
    <property type="entry name" value="Leu-rich_rpt_typical-subtyp"/>
</dbReference>
<dbReference type="InParanoid" id="A0A4W3IUI0"/>
<evidence type="ECO:0000256" key="2">
    <source>
        <dbReference type="ARBA" id="ARBA00022737"/>
    </source>
</evidence>
<evidence type="ECO:0008006" key="6">
    <source>
        <dbReference type="Google" id="ProtNLM"/>
    </source>
</evidence>